<dbReference type="Proteomes" id="UP000005307">
    <property type="component" value="Chromosome"/>
</dbReference>
<dbReference type="EMBL" id="CP003740">
    <property type="protein sequence ID" value="AGI66454.1"/>
    <property type="molecule type" value="Genomic_DNA"/>
</dbReference>
<evidence type="ECO:0000313" key="2">
    <source>
        <dbReference type="EMBL" id="AGI66454.1"/>
    </source>
</evidence>
<dbReference type="KEGG" id="oat:OAN307_c07270"/>
<reference evidence="2 3" key="1">
    <citation type="journal article" date="2013" name="PLoS ONE">
        <title>Poles Apart: Arctic and Antarctic Octadecabacter strains Share High Genome Plasticity and a New Type of Xanthorhodopsin.</title>
        <authorList>
            <person name="Vollmers J."/>
            <person name="Voget S."/>
            <person name="Dietrich S."/>
            <person name="Gollnow K."/>
            <person name="Smits M."/>
            <person name="Meyer K."/>
            <person name="Brinkhoff T."/>
            <person name="Simon M."/>
            <person name="Daniel R."/>
        </authorList>
    </citation>
    <scope>NUCLEOTIDE SEQUENCE [LARGE SCALE GENOMIC DNA]</scope>
    <source>
        <strain evidence="2 3">307</strain>
    </source>
</reference>
<evidence type="ECO:0000256" key="1">
    <source>
        <dbReference type="SAM" id="Phobius"/>
    </source>
</evidence>
<dbReference type="STRING" id="391626.OAN307_c07270"/>
<sequence length="51" mass="5463">MRDVCGLQSIAKVTEKVAPFIGIFYVGAALIVLIVAVIQGFKWVAFCVGGY</sequence>
<proteinExistence type="predicted"/>
<keyword evidence="1" id="KW-0812">Transmembrane</keyword>
<feature type="transmembrane region" description="Helical" evidence="1">
    <location>
        <begin position="20"/>
        <end position="41"/>
    </location>
</feature>
<keyword evidence="3" id="KW-1185">Reference proteome</keyword>
<dbReference type="HOGENOM" id="CLU_3101541_0_0_5"/>
<keyword evidence="1" id="KW-1133">Transmembrane helix</keyword>
<accession>M9R1H6</accession>
<dbReference type="AlphaFoldDB" id="M9R1H6"/>
<dbReference type="RefSeq" id="WP_015498502.1">
    <property type="nucleotide sequence ID" value="NC_020911.1"/>
</dbReference>
<name>M9R1H6_9RHOB</name>
<protein>
    <submittedName>
        <fullName evidence="2">Uncharacterized protein</fullName>
    </submittedName>
</protein>
<keyword evidence="1" id="KW-0472">Membrane</keyword>
<evidence type="ECO:0000313" key="3">
    <source>
        <dbReference type="Proteomes" id="UP000005307"/>
    </source>
</evidence>
<gene>
    <name evidence="2" type="ORF">OAN307_c07270</name>
</gene>
<organism evidence="2 3">
    <name type="scientific">Octadecabacter antarcticus 307</name>
    <dbReference type="NCBI Taxonomy" id="391626"/>
    <lineage>
        <taxon>Bacteria</taxon>
        <taxon>Pseudomonadati</taxon>
        <taxon>Pseudomonadota</taxon>
        <taxon>Alphaproteobacteria</taxon>
        <taxon>Rhodobacterales</taxon>
        <taxon>Roseobacteraceae</taxon>
        <taxon>Octadecabacter</taxon>
    </lineage>
</organism>